<dbReference type="InterPro" id="IPR052698">
    <property type="entry name" value="MoCofactor_Util/Proc"/>
</dbReference>
<evidence type="ECO:0000313" key="4">
    <source>
        <dbReference type="Proteomes" id="UP001195941"/>
    </source>
</evidence>
<name>A0ABS5HTJ3_9RHOB</name>
<dbReference type="Pfam" id="PF02625">
    <property type="entry name" value="XdhC_CoxI"/>
    <property type="match status" value="1"/>
</dbReference>
<dbReference type="NCBIfam" id="TIGR02964">
    <property type="entry name" value="xanthine_xdhC"/>
    <property type="match status" value="1"/>
</dbReference>
<dbReference type="InterPro" id="IPR014308">
    <property type="entry name" value="Xanthine_DH_XdhC"/>
</dbReference>
<evidence type="ECO:0000313" key="3">
    <source>
        <dbReference type="EMBL" id="MBR9652307.1"/>
    </source>
</evidence>
<dbReference type="Pfam" id="PF13478">
    <property type="entry name" value="XdhC_C"/>
    <property type="match status" value="1"/>
</dbReference>
<feature type="domain" description="XdhC- CoxI" evidence="1">
    <location>
        <begin position="13"/>
        <end position="73"/>
    </location>
</feature>
<organism evidence="3 4">
    <name type="scientific">Thalassovita aquimarina</name>
    <dbReference type="NCBI Taxonomy" id="2785917"/>
    <lineage>
        <taxon>Bacteria</taxon>
        <taxon>Pseudomonadati</taxon>
        <taxon>Pseudomonadota</taxon>
        <taxon>Alphaproteobacteria</taxon>
        <taxon>Rhodobacterales</taxon>
        <taxon>Roseobacteraceae</taxon>
        <taxon>Thalassovita</taxon>
    </lineage>
</organism>
<evidence type="ECO:0000259" key="2">
    <source>
        <dbReference type="Pfam" id="PF13478"/>
    </source>
</evidence>
<dbReference type="InterPro" id="IPR027051">
    <property type="entry name" value="XdhC_Rossmann_dom"/>
</dbReference>
<dbReference type="EMBL" id="JADMKU010000013">
    <property type="protein sequence ID" value="MBR9652307.1"/>
    <property type="molecule type" value="Genomic_DNA"/>
</dbReference>
<keyword evidence="4" id="KW-1185">Reference proteome</keyword>
<comment type="caution">
    <text evidence="3">The sequence shown here is derived from an EMBL/GenBank/DDBJ whole genome shotgun (WGS) entry which is preliminary data.</text>
</comment>
<sequence>MGFDLDGLRRTVAAHGRVARVVIAGIKGSSPREAGAAMLVWDTGQSGTIGGGALEFQATEAARAALQGGGDRLSSHALGPDLGQCCGGRVMLWREIFDADRLSRLENRSVIARPTDGSDMPLAVKRLLAQARGEGIMPVPGLVQGWMVEPVQAPALPVWIWGAGHVGRALVSVLAPLPDVDITWIDTAAERFPEDVPERVTVLPAARPETLMAHAPRDAHHLILTYSHALDLTLCHAALNRGFASAGLIGSATKWARFRKRLGELGHSAQSVGSITCPIGDPTLGKHPQAIAVGVAGRLLGTKAGYTVQQGDRTA</sequence>
<dbReference type="PANTHER" id="PTHR30388">
    <property type="entry name" value="ALDEHYDE OXIDOREDUCTASE MOLYBDENUM COFACTOR ASSEMBLY PROTEIN"/>
    <property type="match status" value="1"/>
</dbReference>
<proteinExistence type="predicted"/>
<dbReference type="Proteomes" id="UP001195941">
    <property type="component" value="Unassembled WGS sequence"/>
</dbReference>
<feature type="domain" description="XdhC Rossmann" evidence="2">
    <location>
        <begin position="158"/>
        <end position="297"/>
    </location>
</feature>
<accession>A0ABS5HTJ3</accession>
<dbReference type="PANTHER" id="PTHR30388:SF6">
    <property type="entry name" value="XANTHINE DEHYDROGENASE SUBUNIT A-RELATED"/>
    <property type="match status" value="1"/>
</dbReference>
<dbReference type="InterPro" id="IPR003777">
    <property type="entry name" value="XdhC_CoxI"/>
</dbReference>
<evidence type="ECO:0000259" key="1">
    <source>
        <dbReference type="Pfam" id="PF02625"/>
    </source>
</evidence>
<protein>
    <submittedName>
        <fullName evidence="3">Xanthine dehydrogenase accessory protein XdhC</fullName>
    </submittedName>
</protein>
<gene>
    <name evidence="3" type="primary">xdhC</name>
    <name evidence="3" type="ORF">IT775_14390</name>
</gene>
<dbReference type="RefSeq" id="WP_212701824.1">
    <property type="nucleotide sequence ID" value="NZ_JADMKU010000013.1"/>
</dbReference>
<dbReference type="Gene3D" id="3.40.50.720">
    <property type="entry name" value="NAD(P)-binding Rossmann-like Domain"/>
    <property type="match status" value="1"/>
</dbReference>
<reference evidence="3 4" key="1">
    <citation type="journal article" date="2021" name="Arch. Microbiol.">
        <title>Thalassobius aquimarinus sp. nov., isolated from the Sea of Japan seashore.</title>
        <authorList>
            <person name="Kurilenko V.V."/>
            <person name="Romanenko L.A."/>
            <person name="Chernysheva N.Y."/>
            <person name="Velansky P.V."/>
            <person name="Tekutyeva L.A."/>
            <person name="Isaeva M.P."/>
            <person name="Mikhailov V.V."/>
        </authorList>
    </citation>
    <scope>NUCLEOTIDE SEQUENCE [LARGE SCALE GENOMIC DNA]</scope>
    <source>
        <strain evidence="3 4">KMM 8518</strain>
    </source>
</reference>